<name>A0A1I1NLS1_9BACT</name>
<dbReference type="EMBL" id="FOLE01000015">
    <property type="protein sequence ID" value="SFC96428.1"/>
    <property type="molecule type" value="Genomic_DNA"/>
</dbReference>
<feature type="transmembrane region" description="Helical" evidence="1">
    <location>
        <begin position="87"/>
        <end position="111"/>
    </location>
</feature>
<dbReference type="Proteomes" id="UP000199514">
    <property type="component" value="Unassembled WGS sequence"/>
</dbReference>
<proteinExistence type="predicted"/>
<keyword evidence="1" id="KW-0472">Membrane</keyword>
<feature type="non-terminal residue" evidence="2">
    <location>
        <position position="1"/>
    </location>
</feature>
<evidence type="ECO:0000313" key="3">
    <source>
        <dbReference type="Proteomes" id="UP000199514"/>
    </source>
</evidence>
<organism evidence="2 3">
    <name type="scientific">Flexibacter flexilis DSM 6793</name>
    <dbReference type="NCBI Taxonomy" id="927664"/>
    <lineage>
        <taxon>Bacteria</taxon>
        <taxon>Pseudomonadati</taxon>
        <taxon>Bacteroidota</taxon>
        <taxon>Cytophagia</taxon>
        <taxon>Cytophagales</taxon>
        <taxon>Flexibacteraceae</taxon>
        <taxon>Flexibacter</taxon>
    </lineage>
</organism>
<protein>
    <submittedName>
        <fullName evidence="2">Uncharacterized protein</fullName>
    </submittedName>
</protein>
<keyword evidence="1" id="KW-0812">Transmembrane</keyword>
<reference evidence="2 3" key="1">
    <citation type="submission" date="2016-10" db="EMBL/GenBank/DDBJ databases">
        <authorList>
            <person name="de Groot N.N."/>
        </authorList>
    </citation>
    <scope>NUCLEOTIDE SEQUENCE [LARGE SCALE GENOMIC DNA]</scope>
    <source>
        <strain evidence="2 3">DSM 6793</strain>
    </source>
</reference>
<keyword evidence="1" id="KW-1133">Transmembrane helix</keyword>
<sequence>FFSASLFKILTPLSFNRGAKVRNFFLTSKSFSKIFKVFSSLYSYQSLNTSSFSFFQDFKPLSLEPLFLNRVAKVSVLFLFSKYFRKYFLSFFIALYNSLANNIIKLFYYYIEPPSFKPPLLYRAANIPPFSLFS</sequence>
<evidence type="ECO:0000256" key="1">
    <source>
        <dbReference type="SAM" id="Phobius"/>
    </source>
</evidence>
<evidence type="ECO:0000313" key="2">
    <source>
        <dbReference type="EMBL" id="SFC96428.1"/>
    </source>
</evidence>
<accession>A0A1I1NLS1</accession>
<dbReference type="AlphaFoldDB" id="A0A1I1NLS1"/>
<keyword evidence="3" id="KW-1185">Reference proteome</keyword>
<gene>
    <name evidence="2" type="ORF">SAMN05421780_1151</name>
</gene>